<dbReference type="PANTHER" id="PTHR23100:SF0">
    <property type="entry name" value="ARGININE BIOSYNTHESIS BIFUNCTIONAL PROTEIN ARGJ, MITOCHONDRIAL"/>
    <property type="match status" value="1"/>
</dbReference>
<dbReference type="PANTHER" id="PTHR23100">
    <property type="entry name" value="ARGININE BIOSYNTHESIS BIFUNCTIONAL PROTEIN ARGJ"/>
    <property type="match status" value="1"/>
</dbReference>
<feature type="binding site" evidence="9">
    <location>
        <position position="259"/>
    </location>
    <ligand>
        <name>substrate</name>
    </ligand>
</feature>
<comment type="subcellular location">
    <subcellularLocation>
        <location evidence="9">Mitochondrion matrix</location>
    </subcellularLocation>
</comment>
<feature type="site" description="Cleavage; by autolysis" evidence="9">
    <location>
        <begin position="258"/>
        <end position="259"/>
    </location>
</feature>
<keyword evidence="4 9" id="KW-0808">Transferase</keyword>
<keyword evidence="8 9" id="KW-0012">Acyltransferase</keyword>
<dbReference type="InterPro" id="IPR016117">
    <property type="entry name" value="ArgJ-like_dom_sf"/>
</dbReference>
<keyword evidence="3 9" id="KW-0028">Amino-acid biosynthesis</keyword>
<dbReference type="GO" id="GO:0006592">
    <property type="term" value="P:ornithine biosynthetic process"/>
    <property type="evidence" value="ECO:0007669"/>
    <property type="project" value="TreeGrafter"/>
</dbReference>
<dbReference type="InterPro" id="IPR002813">
    <property type="entry name" value="Arg_biosynth_ArgJ"/>
</dbReference>
<feature type="binding site" evidence="9">
    <location>
        <position position="499"/>
    </location>
    <ligand>
        <name>substrate</name>
    </ligand>
</feature>
<keyword evidence="11" id="KW-1185">Reference proteome</keyword>
<organism evidence="10 11">
    <name type="scientific">Smittium culicis</name>
    <dbReference type="NCBI Taxonomy" id="133412"/>
    <lineage>
        <taxon>Eukaryota</taxon>
        <taxon>Fungi</taxon>
        <taxon>Fungi incertae sedis</taxon>
        <taxon>Zoopagomycota</taxon>
        <taxon>Kickxellomycotina</taxon>
        <taxon>Harpellomycetes</taxon>
        <taxon>Harpellales</taxon>
        <taxon>Legeriomycetaceae</taxon>
        <taxon>Smittium</taxon>
    </lineage>
</organism>
<feature type="chain" id="PRO_5023488067" description="Arginine biosynthesis bifunctional protein ArgJ alpha chain" evidence="9">
    <location>
        <begin position="1"/>
        <end position="258"/>
    </location>
</feature>
<dbReference type="EMBL" id="LSSN01005895">
    <property type="protein sequence ID" value="OMJ08038.1"/>
    <property type="molecule type" value="Genomic_DNA"/>
</dbReference>
<proteinExistence type="inferred from homology"/>
<accession>A0A1R1X093</accession>
<dbReference type="EC" id="2.3.1.35" evidence="9"/>
<dbReference type="HAMAP" id="MF_01106">
    <property type="entry name" value="ArgJ"/>
    <property type="match status" value="1"/>
</dbReference>
<evidence type="ECO:0000256" key="1">
    <source>
        <dbReference type="ARBA" id="ARBA00006774"/>
    </source>
</evidence>
<comment type="pathway">
    <text evidence="9">Amino-acid biosynthesis; L-arginine biosynthesis; L-ornithine and N-acetyl-L-glutamate from L-glutamate and N(2)-acetyl-L-ornithine (cyclic): step 1/1.</text>
</comment>
<evidence type="ECO:0000256" key="9">
    <source>
        <dbReference type="HAMAP-Rule" id="MF_03124"/>
    </source>
</evidence>
<feature type="binding site" evidence="9">
    <location>
        <position position="220"/>
    </location>
    <ligand>
        <name>substrate</name>
    </ligand>
</feature>
<comment type="function">
    <text evidence="9">Catalyzes two activities which are involved in the cyclic version of arginine biosynthesis: the synthesis of acetylglutamate from glutamate and acetyl-CoA, and of ornithine by transacetylation between acetylornithine and glutamate.</text>
</comment>
<feature type="binding site" evidence="9">
    <location>
        <position position="248"/>
    </location>
    <ligand>
        <name>substrate</name>
    </ligand>
</feature>
<evidence type="ECO:0000256" key="2">
    <source>
        <dbReference type="ARBA" id="ARBA00022571"/>
    </source>
</evidence>
<sequence length="499" mass="53419">MNSIFFRTVVGKSTPAKICNRNTIMQATSFARFYTTDYSIFPEPKQRHIPRNGTYPIGFLAGSTYCGIKNFSEGAGSKDLTMIMSTVPCIASAVFTKNQVAAAPVQIDRKLLDTVRSKGISHIRAVISNSGVANAVTGEQGFVNCNKMAKASNDFISNHDKKNGSYSDVNSEISKSIVLSTGVIGKQLPIEKIQTGVLQLEGKLGNSHSHWIDTAIGYMTTDTFPKLHSKEFTLPSNGAKYRLCGISKGAGMIHPNMATMLCTLVSDVSITQKLLDNAVTYAADRSFNCISIDGDTSTNDTFSVLTNGLASSSPSSNSSSSNVPEWIINDEKSNDFLSFRDNLTEFSKHLAQLIVRDGEGATKFITINISNASSATDAKAVGVSIAKSPLVKTAFFGQDANWGRILCAIGYSSAKIDPSTVSLRISSSSSNSSANIADSSIDLLVNGQPLELDEAKASAILAHEDLTVDVDLGLGSDSATIYTCDFSHEYVSINGDYRT</sequence>
<comment type="similarity">
    <text evidence="1 9">Belongs to the ArgJ family.</text>
</comment>
<dbReference type="EC" id="2.3.1.1" evidence="9"/>
<comment type="PTM">
    <text evidence="9">The alpha and beta chains are autoproteolytically processed from a single precursor protein within the mitochondrion.</text>
</comment>
<evidence type="ECO:0000256" key="6">
    <source>
        <dbReference type="ARBA" id="ARBA00023128"/>
    </source>
</evidence>
<dbReference type="Gene3D" id="3.10.20.340">
    <property type="entry name" value="ArgJ beta chain, C-terminal domain"/>
    <property type="match status" value="1"/>
</dbReference>
<comment type="pathway">
    <text evidence="9">Amino-acid biosynthesis; L-arginine biosynthesis; N(2)-acetyl-L-ornithine from L-glutamate: step 1/4.</text>
</comment>
<comment type="catalytic activity">
    <reaction evidence="9">
        <text>L-glutamate + acetyl-CoA = N-acetyl-L-glutamate + CoA + H(+)</text>
        <dbReference type="Rhea" id="RHEA:24292"/>
        <dbReference type="ChEBI" id="CHEBI:15378"/>
        <dbReference type="ChEBI" id="CHEBI:29985"/>
        <dbReference type="ChEBI" id="CHEBI:44337"/>
        <dbReference type="ChEBI" id="CHEBI:57287"/>
        <dbReference type="ChEBI" id="CHEBI:57288"/>
        <dbReference type="EC" id="2.3.1.1"/>
    </reaction>
</comment>
<feature type="site" description="Involved in the stabilization of negative charge on the oxyanion by the formation of the oxyanion hole" evidence="9">
    <location>
        <position position="182"/>
    </location>
</feature>
<dbReference type="NCBIfam" id="TIGR00120">
    <property type="entry name" value="ArgJ"/>
    <property type="match status" value="1"/>
</dbReference>
<name>A0A1R1X093_9FUNG</name>
<dbReference type="GO" id="GO:0005759">
    <property type="term" value="C:mitochondrial matrix"/>
    <property type="evidence" value="ECO:0007669"/>
    <property type="project" value="UniProtKB-SubCell"/>
</dbReference>
<evidence type="ECO:0000256" key="8">
    <source>
        <dbReference type="ARBA" id="ARBA00023315"/>
    </source>
</evidence>
<evidence type="ECO:0000256" key="4">
    <source>
        <dbReference type="ARBA" id="ARBA00022679"/>
    </source>
</evidence>
<comment type="subunit">
    <text evidence="9">Heterodimer of an alpha and a beta chain.</text>
</comment>
<dbReference type="Gene3D" id="3.60.70.12">
    <property type="entry name" value="L-amino peptidase D-ALA esterase/amidase"/>
    <property type="match status" value="1"/>
</dbReference>
<dbReference type="Proteomes" id="UP000187283">
    <property type="component" value="Unassembled WGS sequence"/>
</dbReference>
<evidence type="ECO:0000313" key="11">
    <source>
        <dbReference type="Proteomes" id="UP000187283"/>
    </source>
</evidence>
<dbReference type="GO" id="GO:0004358">
    <property type="term" value="F:L-glutamate N-acetyltransferase activity, acting on acetyl-L-ornithine as donor"/>
    <property type="evidence" value="ECO:0007669"/>
    <property type="project" value="UniProtKB-UniRule"/>
</dbReference>
<feature type="active site" description="Nucleophile" evidence="9">
    <location>
        <position position="259"/>
    </location>
</feature>
<dbReference type="CDD" id="cd02152">
    <property type="entry name" value="OAT"/>
    <property type="match status" value="1"/>
</dbReference>
<dbReference type="STRING" id="133412.A0A1R1X093"/>
<keyword evidence="6 9" id="KW-0496">Mitochondrion</keyword>
<dbReference type="Pfam" id="PF01960">
    <property type="entry name" value="ArgJ"/>
    <property type="match status" value="1"/>
</dbReference>
<feature type="chain" id="PRO_5023488068" description="Arginine biosynthesis bifunctional protein ArgJ beta chain" evidence="9">
    <location>
        <begin position="259"/>
        <end position="499"/>
    </location>
</feature>
<dbReference type="AlphaFoldDB" id="A0A1R1X093"/>
<gene>
    <name evidence="10" type="ORF">AYI70_g11808</name>
</gene>
<dbReference type="InterPro" id="IPR042195">
    <property type="entry name" value="ArgJ_beta_C"/>
</dbReference>
<evidence type="ECO:0000313" key="10">
    <source>
        <dbReference type="EMBL" id="OMJ08038.1"/>
    </source>
</evidence>
<dbReference type="GO" id="GO:0006526">
    <property type="term" value="P:L-arginine biosynthetic process"/>
    <property type="evidence" value="ECO:0007669"/>
    <property type="project" value="UniProtKB-UniRule"/>
</dbReference>
<keyword evidence="2 9" id="KW-0055">Arginine biosynthesis</keyword>
<comment type="caution">
    <text evidence="10">The sequence shown here is derived from an EMBL/GenBank/DDBJ whole genome shotgun (WGS) entry which is preliminary data.</text>
</comment>
<keyword evidence="5 9" id="KW-0068">Autocatalytic cleavage</keyword>
<dbReference type="UniPathway" id="UPA00068">
    <property type="reaction ID" value="UER00106"/>
</dbReference>
<dbReference type="Gene3D" id="3.30.2330.10">
    <property type="entry name" value="arginine biosynthesis bifunctional protein suprefamily"/>
    <property type="match status" value="1"/>
</dbReference>
<dbReference type="SUPFAM" id="SSF56266">
    <property type="entry name" value="DmpA/ArgJ-like"/>
    <property type="match status" value="1"/>
</dbReference>
<dbReference type="GO" id="GO:0004042">
    <property type="term" value="F:L-glutamate N-acetyltransferase activity"/>
    <property type="evidence" value="ECO:0007669"/>
    <property type="project" value="UniProtKB-UniRule"/>
</dbReference>
<feature type="binding site" evidence="9">
    <location>
        <position position="494"/>
    </location>
    <ligand>
        <name>substrate</name>
    </ligand>
</feature>
<dbReference type="OrthoDB" id="4199794at2759"/>
<evidence type="ECO:0000256" key="3">
    <source>
        <dbReference type="ARBA" id="ARBA00022605"/>
    </source>
</evidence>
<feature type="binding site" evidence="9">
    <location>
        <position position="359"/>
    </location>
    <ligand>
        <name>substrate</name>
    </ligand>
</feature>
<keyword evidence="7 9" id="KW-0511">Multifunctional enzyme</keyword>
<protein>
    <recommendedName>
        <fullName evidence="9">Arginine biosynthesis bifunctional protein ArgJ, mitochondrial</fullName>
    </recommendedName>
    <domain>
        <recommendedName>
            <fullName evidence="9">Glutamate N-acetyltransferase</fullName>
            <shortName evidence="9">GAT</shortName>
            <ecNumber evidence="9">2.3.1.35</ecNumber>
        </recommendedName>
        <alternativeName>
            <fullName evidence="9">Ornithine acetyltransferase</fullName>
            <shortName evidence="9">OATase</shortName>
        </alternativeName>
        <alternativeName>
            <fullName evidence="9">Ornithine transacetylase</fullName>
        </alternativeName>
    </domain>
    <domain>
        <recommendedName>
            <fullName evidence="9">Amino-acid acetyltransferase</fullName>
            <ecNumber evidence="9">2.3.1.1</ecNumber>
        </recommendedName>
        <alternativeName>
            <fullName evidence="9">N-acetylglutamate synthase</fullName>
            <shortName evidence="9">AGS</shortName>
        </alternativeName>
    </domain>
    <component>
        <recommendedName>
            <fullName evidence="9">Arginine biosynthesis bifunctional protein ArgJ alpha chain</fullName>
        </recommendedName>
    </component>
    <component>
        <recommendedName>
            <fullName evidence="9">Arginine biosynthesis bifunctional protein ArgJ beta chain</fullName>
        </recommendedName>
    </component>
</protein>
<comment type="catalytic activity">
    <reaction evidence="9">
        <text>N(2)-acetyl-L-ornithine + L-glutamate = N-acetyl-L-glutamate + L-ornithine</text>
        <dbReference type="Rhea" id="RHEA:15349"/>
        <dbReference type="ChEBI" id="CHEBI:29985"/>
        <dbReference type="ChEBI" id="CHEBI:44337"/>
        <dbReference type="ChEBI" id="CHEBI:46911"/>
        <dbReference type="ChEBI" id="CHEBI:57805"/>
        <dbReference type="EC" id="2.3.1.35"/>
    </reaction>
</comment>
<evidence type="ECO:0000256" key="7">
    <source>
        <dbReference type="ARBA" id="ARBA00023268"/>
    </source>
</evidence>
<evidence type="ECO:0000256" key="5">
    <source>
        <dbReference type="ARBA" id="ARBA00022813"/>
    </source>
</evidence>
<reference evidence="10 11" key="1">
    <citation type="submission" date="2017-01" db="EMBL/GenBank/DDBJ databases">
        <authorList>
            <person name="Mah S.A."/>
            <person name="Swanson W.J."/>
            <person name="Moy G.W."/>
            <person name="Vacquier V.D."/>
        </authorList>
    </citation>
    <scope>NUCLEOTIDE SEQUENCE [LARGE SCALE GENOMIC DNA]</scope>
    <source>
        <strain evidence="10 11">GSMNP</strain>
    </source>
</reference>
<dbReference type="NCBIfam" id="NF003802">
    <property type="entry name" value="PRK05388.1"/>
    <property type="match status" value="1"/>
</dbReference>
<dbReference type="FunFam" id="3.10.20.340:FF:000002">
    <property type="entry name" value="Arginine biosynthesis bifunctional protein ArgJ, mitochondrial"/>
    <property type="match status" value="1"/>
</dbReference>
<feature type="site" description="Involved in the stabilization of negative charge on the oxyanion by the formation of the oxyanion hole" evidence="9">
    <location>
        <position position="181"/>
    </location>
</feature>